<evidence type="ECO:0000313" key="12">
    <source>
        <dbReference type="EMBL" id="SEW08013.1"/>
    </source>
</evidence>
<proteinExistence type="inferred from homology"/>
<evidence type="ECO:0000256" key="2">
    <source>
        <dbReference type="ARBA" id="ARBA00007870"/>
    </source>
</evidence>
<evidence type="ECO:0000256" key="9">
    <source>
        <dbReference type="RuleBase" id="RU362068"/>
    </source>
</evidence>
<dbReference type="InterPro" id="IPR013328">
    <property type="entry name" value="6PGD_dom2"/>
</dbReference>
<accession>A0A1I0P202</accession>
<keyword evidence="13" id="KW-1185">Reference proteome</keyword>
<dbReference type="GO" id="GO:0015940">
    <property type="term" value="P:pantothenate biosynthetic process"/>
    <property type="evidence" value="ECO:0007669"/>
    <property type="project" value="UniProtKB-UniPathway"/>
</dbReference>
<dbReference type="SUPFAM" id="SSF51735">
    <property type="entry name" value="NAD(P)-binding Rossmann-fold domains"/>
    <property type="match status" value="1"/>
</dbReference>
<dbReference type="EMBL" id="FOIQ01000003">
    <property type="protein sequence ID" value="SEW08013.1"/>
    <property type="molecule type" value="Genomic_DNA"/>
</dbReference>
<keyword evidence="5 9" id="KW-0521">NADP</keyword>
<dbReference type="FunFam" id="1.10.1040.10:FF:000017">
    <property type="entry name" value="2-dehydropantoate 2-reductase"/>
    <property type="match status" value="1"/>
</dbReference>
<dbReference type="RefSeq" id="WP_091915690.1">
    <property type="nucleotide sequence ID" value="NZ_FOIQ01000003.1"/>
</dbReference>
<dbReference type="InterPro" id="IPR051402">
    <property type="entry name" value="KPR-Related"/>
</dbReference>
<dbReference type="Gene3D" id="1.10.1040.10">
    <property type="entry name" value="N-(1-d-carboxylethyl)-l-norvaline Dehydrogenase, domain 2"/>
    <property type="match status" value="1"/>
</dbReference>
<dbReference type="InterPro" id="IPR008927">
    <property type="entry name" value="6-PGluconate_DH-like_C_sf"/>
</dbReference>
<dbReference type="Pfam" id="PF08546">
    <property type="entry name" value="ApbA_C"/>
    <property type="match status" value="1"/>
</dbReference>
<evidence type="ECO:0000259" key="10">
    <source>
        <dbReference type="Pfam" id="PF02558"/>
    </source>
</evidence>
<dbReference type="EC" id="1.1.1.169" evidence="3 9"/>
<dbReference type="InterPro" id="IPR013332">
    <property type="entry name" value="KPR_N"/>
</dbReference>
<evidence type="ECO:0000259" key="11">
    <source>
        <dbReference type="Pfam" id="PF08546"/>
    </source>
</evidence>
<name>A0A1I0P202_9BACT</name>
<feature type="domain" description="Ketopantoate reductase C-terminal" evidence="11">
    <location>
        <begin position="175"/>
        <end position="298"/>
    </location>
</feature>
<dbReference type="NCBIfam" id="TIGR00745">
    <property type="entry name" value="apbA_panE"/>
    <property type="match status" value="1"/>
</dbReference>
<dbReference type="SUPFAM" id="SSF48179">
    <property type="entry name" value="6-phosphogluconate dehydrogenase C-terminal domain-like"/>
    <property type="match status" value="1"/>
</dbReference>
<evidence type="ECO:0000313" key="13">
    <source>
        <dbReference type="Proteomes" id="UP000199373"/>
    </source>
</evidence>
<dbReference type="AlphaFoldDB" id="A0A1I0P202"/>
<sequence>MKYGIIGTGAIGGYYGGKLAKSGQDVHFLFHSDYDYVKKNGLQIDSCDGSFHIDHVNAYHTTTEMPPCDVVLVCLKSTNNHLLPEMLRPLLHLHTLVVLIQNGIGVESDLQQLFPDLQLAAGLAFICSAKTEPGRVSHQCYGQINFGNFSCRDEHLFQQLLDDFNAAGVEAGAVDYQEARWKKAVWNMPFNGMTVALNTQTDLLLKQPATRRLIRDLMMEVVGAARHLGVEALDDTFVDKMIEMTDNMTPYSPSMKLDYDFHRQMEIHYIYSRPIEIACEAGYRMPKLEMLEAELRFLQSGYLPESK</sequence>
<dbReference type="GO" id="GO:0008677">
    <property type="term" value="F:2-dehydropantoate 2-reductase activity"/>
    <property type="evidence" value="ECO:0007669"/>
    <property type="project" value="UniProtKB-EC"/>
</dbReference>
<evidence type="ECO:0000256" key="1">
    <source>
        <dbReference type="ARBA" id="ARBA00004994"/>
    </source>
</evidence>
<evidence type="ECO:0000256" key="3">
    <source>
        <dbReference type="ARBA" id="ARBA00013014"/>
    </source>
</evidence>
<feature type="domain" description="Ketopantoate reductase N-terminal" evidence="10">
    <location>
        <begin position="4"/>
        <end position="149"/>
    </location>
</feature>
<keyword evidence="9" id="KW-0566">Pantothenate biosynthesis</keyword>
<dbReference type="Gene3D" id="3.40.50.720">
    <property type="entry name" value="NAD(P)-binding Rossmann-like Domain"/>
    <property type="match status" value="1"/>
</dbReference>
<evidence type="ECO:0000256" key="4">
    <source>
        <dbReference type="ARBA" id="ARBA00019465"/>
    </source>
</evidence>
<comment type="similarity">
    <text evidence="2 9">Belongs to the ketopantoate reductase family.</text>
</comment>
<evidence type="ECO:0000256" key="7">
    <source>
        <dbReference type="ARBA" id="ARBA00032024"/>
    </source>
</evidence>
<comment type="catalytic activity">
    <reaction evidence="8 9">
        <text>(R)-pantoate + NADP(+) = 2-dehydropantoate + NADPH + H(+)</text>
        <dbReference type="Rhea" id="RHEA:16233"/>
        <dbReference type="ChEBI" id="CHEBI:11561"/>
        <dbReference type="ChEBI" id="CHEBI:15378"/>
        <dbReference type="ChEBI" id="CHEBI:15980"/>
        <dbReference type="ChEBI" id="CHEBI:57783"/>
        <dbReference type="ChEBI" id="CHEBI:58349"/>
        <dbReference type="EC" id="1.1.1.169"/>
    </reaction>
</comment>
<dbReference type="NCBIfam" id="NF004887">
    <property type="entry name" value="PRK06249.1"/>
    <property type="match status" value="1"/>
</dbReference>
<protein>
    <recommendedName>
        <fullName evidence="4 9">2-dehydropantoate 2-reductase</fullName>
        <ecNumber evidence="3 9">1.1.1.169</ecNumber>
    </recommendedName>
    <alternativeName>
        <fullName evidence="7 9">Ketopantoate reductase</fullName>
    </alternativeName>
</protein>
<comment type="function">
    <text evidence="9">Catalyzes the NADPH-dependent reduction of ketopantoate into pantoic acid.</text>
</comment>
<dbReference type="InterPro" id="IPR013752">
    <property type="entry name" value="KPA_reductase"/>
</dbReference>
<dbReference type="InterPro" id="IPR003710">
    <property type="entry name" value="ApbA"/>
</dbReference>
<evidence type="ECO:0000256" key="5">
    <source>
        <dbReference type="ARBA" id="ARBA00022857"/>
    </source>
</evidence>
<dbReference type="GO" id="GO:0005737">
    <property type="term" value="C:cytoplasm"/>
    <property type="evidence" value="ECO:0007669"/>
    <property type="project" value="TreeGrafter"/>
</dbReference>
<evidence type="ECO:0000256" key="6">
    <source>
        <dbReference type="ARBA" id="ARBA00023002"/>
    </source>
</evidence>
<organism evidence="12 13">
    <name type="scientific">Prevotella aff. ruminicola Tc2-24</name>
    <dbReference type="NCBI Taxonomy" id="81582"/>
    <lineage>
        <taxon>Bacteria</taxon>
        <taxon>Pseudomonadati</taxon>
        <taxon>Bacteroidota</taxon>
        <taxon>Bacteroidia</taxon>
        <taxon>Bacteroidales</taxon>
        <taxon>Prevotellaceae</taxon>
        <taxon>Prevotella</taxon>
    </lineage>
</organism>
<gene>
    <name evidence="12" type="ORF">SAMN04487850_1522</name>
</gene>
<comment type="pathway">
    <text evidence="1 9">Cofactor biosynthesis; (R)-pantothenate biosynthesis; (R)-pantoate from 3-methyl-2-oxobutanoate: step 2/2.</text>
</comment>
<dbReference type="UniPathway" id="UPA00028">
    <property type="reaction ID" value="UER00004"/>
</dbReference>
<evidence type="ECO:0000256" key="8">
    <source>
        <dbReference type="ARBA" id="ARBA00048793"/>
    </source>
</evidence>
<dbReference type="PANTHER" id="PTHR21708">
    <property type="entry name" value="PROBABLE 2-DEHYDROPANTOATE 2-REDUCTASE"/>
    <property type="match status" value="1"/>
</dbReference>
<dbReference type="InterPro" id="IPR036291">
    <property type="entry name" value="NAD(P)-bd_dom_sf"/>
</dbReference>
<dbReference type="Proteomes" id="UP000199373">
    <property type="component" value="Unassembled WGS sequence"/>
</dbReference>
<keyword evidence="6 9" id="KW-0560">Oxidoreductase</keyword>
<dbReference type="Pfam" id="PF02558">
    <property type="entry name" value="ApbA"/>
    <property type="match status" value="1"/>
</dbReference>
<dbReference type="PANTHER" id="PTHR21708:SF26">
    <property type="entry name" value="2-DEHYDROPANTOATE 2-REDUCTASE"/>
    <property type="match status" value="1"/>
</dbReference>
<reference evidence="12 13" key="1">
    <citation type="submission" date="2016-10" db="EMBL/GenBank/DDBJ databases">
        <authorList>
            <person name="de Groot N.N."/>
        </authorList>
    </citation>
    <scope>NUCLEOTIDE SEQUENCE [LARGE SCALE GENOMIC DNA]</scope>
    <source>
        <strain evidence="12 13">TC2-24</strain>
    </source>
</reference>